<dbReference type="OrthoDB" id="9813092at2"/>
<evidence type="ECO:0000256" key="3">
    <source>
        <dbReference type="ARBA" id="ARBA00047960"/>
    </source>
</evidence>
<dbReference type="SFLD" id="SFLDG01152">
    <property type="entry name" value="Main.3:_Omega-_and_Tau-like"/>
    <property type="match status" value="1"/>
</dbReference>
<dbReference type="InterPro" id="IPR004045">
    <property type="entry name" value="Glutathione_S-Trfase_N"/>
</dbReference>
<evidence type="ECO:0000313" key="7">
    <source>
        <dbReference type="Proteomes" id="UP000323142"/>
    </source>
</evidence>
<gene>
    <name evidence="6" type="ORF">F0L46_16760</name>
</gene>
<dbReference type="Gene3D" id="1.20.1050.10">
    <property type="match status" value="1"/>
</dbReference>
<accession>A0A5B2VBI7</accession>
<sequence length="229" mass="25487">MPRLELVSHHLCPYVQRAAVVLDEKGVAFERTYIDLARKPDWFRDLSPLGKVPLLRVGGEVLFESAVICDYLDETHAPRLHPDDPLERARHRAWVEVGSSILADIAGFYAAPDATALDARRDAIRAKVERLEGVVAGPYFVGERFSIVDAAFGPVFRYFDAFDTIADFGILDGLERVGAWRAGLARRPSVRRAVTEDYPERLMAFLRARDSHLGARARHKAAAPAGARP</sequence>
<dbReference type="InterPro" id="IPR050983">
    <property type="entry name" value="GST_Omega/HSP26"/>
</dbReference>
<reference evidence="6 7" key="2">
    <citation type="submission" date="2019-09" db="EMBL/GenBank/DDBJ databases">
        <authorList>
            <person name="Jin C."/>
        </authorList>
    </citation>
    <scope>NUCLEOTIDE SEQUENCE [LARGE SCALE GENOMIC DNA]</scope>
    <source>
        <strain evidence="6 7">BN140002</strain>
    </source>
</reference>
<dbReference type="InterPro" id="IPR045073">
    <property type="entry name" value="Omega/Tau-like"/>
</dbReference>
<dbReference type="GO" id="GO:0005737">
    <property type="term" value="C:cytoplasm"/>
    <property type="evidence" value="ECO:0007669"/>
    <property type="project" value="TreeGrafter"/>
</dbReference>
<dbReference type="Pfam" id="PF13409">
    <property type="entry name" value="GST_N_2"/>
    <property type="match status" value="1"/>
</dbReference>
<organism evidence="6 7">
    <name type="scientific">Salinarimonas soli</name>
    <dbReference type="NCBI Taxonomy" id="1638099"/>
    <lineage>
        <taxon>Bacteria</taxon>
        <taxon>Pseudomonadati</taxon>
        <taxon>Pseudomonadota</taxon>
        <taxon>Alphaproteobacteria</taxon>
        <taxon>Hyphomicrobiales</taxon>
        <taxon>Salinarimonadaceae</taxon>
        <taxon>Salinarimonas</taxon>
    </lineage>
</organism>
<keyword evidence="7" id="KW-1185">Reference proteome</keyword>
<dbReference type="AlphaFoldDB" id="A0A5B2VBI7"/>
<dbReference type="GO" id="GO:0004364">
    <property type="term" value="F:glutathione transferase activity"/>
    <property type="evidence" value="ECO:0007669"/>
    <property type="project" value="UniProtKB-EC"/>
</dbReference>
<dbReference type="InterPro" id="IPR010987">
    <property type="entry name" value="Glutathione-S-Trfase_C-like"/>
</dbReference>
<evidence type="ECO:0000256" key="1">
    <source>
        <dbReference type="ARBA" id="ARBA00012452"/>
    </source>
</evidence>
<dbReference type="InterPro" id="IPR040079">
    <property type="entry name" value="Glutathione_S-Trfase"/>
</dbReference>
<dbReference type="PANTHER" id="PTHR43968">
    <property type="match status" value="1"/>
</dbReference>
<dbReference type="SUPFAM" id="SSF52833">
    <property type="entry name" value="Thioredoxin-like"/>
    <property type="match status" value="1"/>
</dbReference>
<dbReference type="EMBL" id="VUOA01000029">
    <property type="protein sequence ID" value="KAA2236025.1"/>
    <property type="molecule type" value="Genomic_DNA"/>
</dbReference>
<feature type="domain" description="GST N-terminal" evidence="4">
    <location>
        <begin position="2"/>
        <end position="80"/>
    </location>
</feature>
<dbReference type="InterPro" id="IPR036282">
    <property type="entry name" value="Glutathione-S-Trfase_C_sf"/>
</dbReference>
<name>A0A5B2VBI7_9HYPH</name>
<dbReference type="CDD" id="cd00299">
    <property type="entry name" value="GST_C_family"/>
    <property type="match status" value="1"/>
</dbReference>
<dbReference type="SFLD" id="SFLDG00358">
    <property type="entry name" value="Main_(cytGST)"/>
    <property type="match status" value="1"/>
</dbReference>
<dbReference type="Pfam" id="PF13410">
    <property type="entry name" value="GST_C_2"/>
    <property type="match status" value="1"/>
</dbReference>
<feature type="domain" description="GST C-terminal" evidence="5">
    <location>
        <begin position="84"/>
        <end position="205"/>
    </location>
</feature>
<dbReference type="Proteomes" id="UP000323142">
    <property type="component" value="Unassembled WGS sequence"/>
</dbReference>
<proteinExistence type="predicted"/>
<dbReference type="Gene3D" id="3.40.30.10">
    <property type="entry name" value="Glutaredoxin"/>
    <property type="match status" value="1"/>
</dbReference>
<keyword evidence="2 6" id="KW-0808">Transferase</keyword>
<evidence type="ECO:0000259" key="5">
    <source>
        <dbReference type="PROSITE" id="PS50405"/>
    </source>
</evidence>
<evidence type="ECO:0000313" key="6">
    <source>
        <dbReference type="EMBL" id="KAA2236025.1"/>
    </source>
</evidence>
<dbReference type="InterPro" id="IPR036249">
    <property type="entry name" value="Thioredoxin-like_sf"/>
</dbReference>
<reference evidence="6 7" key="1">
    <citation type="submission" date="2019-09" db="EMBL/GenBank/DDBJ databases">
        <title>Salinarimonas rosea gen. nov., sp. nov., a new member of the a-2 subgroup of the Proteobacteria.</title>
        <authorList>
            <person name="Liu J."/>
        </authorList>
    </citation>
    <scope>NUCLEOTIDE SEQUENCE [LARGE SCALE GENOMIC DNA]</scope>
    <source>
        <strain evidence="6 7">BN140002</strain>
    </source>
</reference>
<evidence type="ECO:0000259" key="4">
    <source>
        <dbReference type="PROSITE" id="PS50404"/>
    </source>
</evidence>
<dbReference type="EC" id="2.5.1.18" evidence="1"/>
<evidence type="ECO:0000256" key="2">
    <source>
        <dbReference type="ARBA" id="ARBA00022679"/>
    </source>
</evidence>
<comment type="catalytic activity">
    <reaction evidence="3">
        <text>RX + glutathione = an S-substituted glutathione + a halide anion + H(+)</text>
        <dbReference type="Rhea" id="RHEA:16437"/>
        <dbReference type="ChEBI" id="CHEBI:15378"/>
        <dbReference type="ChEBI" id="CHEBI:16042"/>
        <dbReference type="ChEBI" id="CHEBI:17792"/>
        <dbReference type="ChEBI" id="CHEBI:57925"/>
        <dbReference type="ChEBI" id="CHEBI:90779"/>
        <dbReference type="EC" id="2.5.1.18"/>
    </reaction>
</comment>
<dbReference type="SFLD" id="SFLDS00019">
    <property type="entry name" value="Glutathione_Transferase_(cytos"/>
    <property type="match status" value="1"/>
</dbReference>
<dbReference type="SUPFAM" id="SSF47616">
    <property type="entry name" value="GST C-terminal domain-like"/>
    <property type="match status" value="1"/>
</dbReference>
<dbReference type="PANTHER" id="PTHR43968:SF6">
    <property type="entry name" value="GLUTATHIONE S-TRANSFERASE OMEGA"/>
    <property type="match status" value="1"/>
</dbReference>
<protein>
    <recommendedName>
        <fullName evidence="1">glutathione transferase</fullName>
        <ecNumber evidence="1">2.5.1.18</ecNumber>
    </recommendedName>
</protein>
<dbReference type="PROSITE" id="PS50405">
    <property type="entry name" value="GST_CTER"/>
    <property type="match status" value="1"/>
</dbReference>
<dbReference type="PROSITE" id="PS50404">
    <property type="entry name" value="GST_NTER"/>
    <property type="match status" value="1"/>
</dbReference>
<dbReference type="RefSeq" id="WP_149819614.1">
    <property type="nucleotide sequence ID" value="NZ_VUOA01000029.1"/>
</dbReference>
<comment type="caution">
    <text evidence="6">The sequence shown here is derived from an EMBL/GenBank/DDBJ whole genome shotgun (WGS) entry which is preliminary data.</text>
</comment>